<dbReference type="EMBL" id="MCFL01000003">
    <property type="protein sequence ID" value="ORZ40375.1"/>
    <property type="molecule type" value="Genomic_DNA"/>
</dbReference>
<keyword evidence="5" id="KW-0966">Cell projection</keyword>
<dbReference type="OrthoDB" id="546383at2759"/>
<evidence type="ECO:0000256" key="3">
    <source>
        <dbReference type="ARBA" id="ARBA00022490"/>
    </source>
</evidence>
<comment type="similarity">
    <text evidence="6">Belongs to the PIERCE1 family.</text>
</comment>
<evidence type="ECO:0000256" key="4">
    <source>
        <dbReference type="ARBA" id="ARBA00023212"/>
    </source>
</evidence>
<keyword evidence="3" id="KW-0963">Cytoplasm</keyword>
<dbReference type="PANTHER" id="PTHR20899:SF1">
    <property type="entry name" value="PIERCER OF MICROTUBULE WALL 1 PROTEIN"/>
    <property type="match status" value="1"/>
</dbReference>
<evidence type="ECO:0000313" key="8">
    <source>
        <dbReference type="Proteomes" id="UP000193411"/>
    </source>
</evidence>
<evidence type="ECO:0000256" key="2">
    <source>
        <dbReference type="ARBA" id="ARBA00004245"/>
    </source>
</evidence>
<organism evidence="7 8">
    <name type="scientific">Catenaria anguillulae PL171</name>
    <dbReference type="NCBI Taxonomy" id="765915"/>
    <lineage>
        <taxon>Eukaryota</taxon>
        <taxon>Fungi</taxon>
        <taxon>Fungi incertae sedis</taxon>
        <taxon>Blastocladiomycota</taxon>
        <taxon>Blastocladiomycetes</taxon>
        <taxon>Blastocladiales</taxon>
        <taxon>Catenariaceae</taxon>
        <taxon>Catenaria</taxon>
    </lineage>
</organism>
<comment type="subcellular location">
    <subcellularLocation>
        <location evidence="1">Cell projection</location>
        <location evidence="1">Cilium</location>
    </subcellularLocation>
    <subcellularLocation>
        <location evidence="2">Cytoplasm</location>
        <location evidence="2">Cytoskeleton</location>
    </subcellularLocation>
</comment>
<sequence length="81" mass="9243">MTPQTTAAQRSTLPRLLLVSVDWKYPTKEQHILFTTTSSDYGKIVPTAKDLPKQRFTVTKKFSEHLSKSGPYRNCSLNTKQ</sequence>
<dbReference type="GO" id="GO:0005879">
    <property type="term" value="C:axonemal microtubule"/>
    <property type="evidence" value="ECO:0007669"/>
    <property type="project" value="InterPro"/>
</dbReference>
<dbReference type="AlphaFoldDB" id="A0A1Y2I0K5"/>
<proteinExistence type="inferred from homology"/>
<reference evidence="7 8" key="1">
    <citation type="submission" date="2016-07" db="EMBL/GenBank/DDBJ databases">
        <title>Pervasive Adenine N6-methylation of Active Genes in Fungi.</title>
        <authorList>
            <consortium name="DOE Joint Genome Institute"/>
            <person name="Mondo S.J."/>
            <person name="Dannebaum R.O."/>
            <person name="Kuo R.C."/>
            <person name="Labutti K."/>
            <person name="Haridas S."/>
            <person name="Kuo A."/>
            <person name="Salamov A."/>
            <person name="Ahrendt S.R."/>
            <person name="Lipzen A."/>
            <person name="Sullivan W."/>
            <person name="Andreopoulos W.B."/>
            <person name="Clum A."/>
            <person name="Lindquist E."/>
            <person name="Daum C."/>
            <person name="Ramamoorthy G.K."/>
            <person name="Gryganskyi A."/>
            <person name="Culley D."/>
            <person name="Magnuson J.K."/>
            <person name="James T.Y."/>
            <person name="O'Malley M.A."/>
            <person name="Stajich J.E."/>
            <person name="Spatafora J.W."/>
            <person name="Visel A."/>
            <person name="Grigoriev I.V."/>
        </authorList>
    </citation>
    <scope>NUCLEOTIDE SEQUENCE [LARGE SCALE GENOMIC DNA]</scope>
    <source>
        <strain evidence="7 8">PL171</strain>
    </source>
</reference>
<name>A0A1Y2I0K5_9FUNG</name>
<comment type="caution">
    <text evidence="7">The sequence shown here is derived from an EMBL/GenBank/DDBJ whole genome shotgun (WGS) entry which is preliminary data.</text>
</comment>
<dbReference type="GO" id="GO:0035082">
    <property type="term" value="P:axoneme assembly"/>
    <property type="evidence" value="ECO:0007669"/>
    <property type="project" value="InterPro"/>
</dbReference>
<keyword evidence="8" id="KW-1185">Reference proteome</keyword>
<protein>
    <submittedName>
        <fullName evidence="7">Uncharacterized protein</fullName>
    </submittedName>
</protein>
<keyword evidence="4" id="KW-0206">Cytoskeleton</keyword>
<evidence type="ECO:0000313" key="7">
    <source>
        <dbReference type="EMBL" id="ORZ40375.1"/>
    </source>
</evidence>
<evidence type="ECO:0000256" key="6">
    <source>
        <dbReference type="ARBA" id="ARBA00038014"/>
    </source>
</evidence>
<dbReference type="Proteomes" id="UP000193411">
    <property type="component" value="Unassembled WGS sequence"/>
</dbReference>
<evidence type="ECO:0000256" key="1">
    <source>
        <dbReference type="ARBA" id="ARBA00004138"/>
    </source>
</evidence>
<evidence type="ECO:0000256" key="5">
    <source>
        <dbReference type="ARBA" id="ARBA00023273"/>
    </source>
</evidence>
<dbReference type="Pfam" id="PF14892">
    <property type="entry name" value="PIRC1_2"/>
    <property type="match status" value="1"/>
</dbReference>
<accession>A0A1Y2I0K5</accession>
<gene>
    <name evidence="7" type="ORF">BCR44DRAFT_1495769</name>
</gene>
<dbReference type="InterPro" id="IPR026507">
    <property type="entry name" value="PIRC1/2"/>
</dbReference>
<dbReference type="PANTHER" id="PTHR20899">
    <property type="entry name" value="PIERCE HOMOLOG"/>
    <property type="match status" value="1"/>
</dbReference>